<feature type="non-terminal residue" evidence="2">
    <location>
        <position position="1"/>
    </location>
</feature>
<proteinExistence type="predicted"/>
<dbReference type="Proteomes" id="UP000250043">
    <property type="component" value="Unassembled WGS sequence"/>
</dbReference>
<protein>
    <recommendedName>
        <fullName evidence="1">DUF8040 domain-containing protein</fullName>
    </recommendedName>
</protein>
<dbReference type="Pfam" id="PF26138">
    <property type="entry name" value="DUF8040"/>
    <property type="match status" value="1"/>
</dbReference>
<dbReference type="EMBL" id="KV722861">
    <property type="protein sequence ID" value="OCH83698.1"/>
    <property type="molecule type" value="Genomic_DNA"/>
</dbReference>
<evidence type="ECO:0000313" key="2">
    <source>
        <dbReference type="EMBL" id="OCH83698.1"/>
    </source>
</evidence>
<sequence length="96" mass="11283">MSITGLTIRHVGERFQHSNDTISKYFKRVLRRLCHPGFYHAYIHLPKSHHPIPNEILADTTWFYLYFKNCVGAIDGTHISLYAITVEDHETSRNRK</sequence>
<organism evidence="2 3">
    <name type="scientific">Obba rivulosa</name>
    <dbReference type="NCBI Taxonomy" id="1052685"/>
    <lineage>
        <taxon>Eukaryota</taxon>
        <taxon>Fungi</taxon>
        <taxon>Dikarya</taxon>
        <taxon>Basidiomycota</taxon>
        <taxon>Agaricomycotina</taxon>
        <taxon>Agaricomycetes</taxon>
        <taxon>Polyporales</taxon>
        <taxon>Gelatoporiaceae</taxon>
        <taxon>Obba</taxon>
    </lineage>
</organism>
<name>A0A8E2DIE9_9APHY</name>
<reference evidence="2 3" key="1">
    <citation type="submission" date="2016-07" db="EMBL/GenBank/DDBJ databases">
        <title>Draft genome of the white-rot fungus Obba rivulosa 3A-2.</title>
        <authorList>
            <consortium name="DOE Joint Genome Institute"/>
            <person name="Miettinen O."/>
            <person name="Riley R."/>
            <person name="Acob R."/>
            <person name="Barry K."/>
            <person name="Cullen D."/>
            <person name="De Vries R."/>
            <person name="Hainaut M."/>
            <person name="Hatakka A."/>
            <person name="Henrissat B."/>
            <person name="Hilden K."/>
            <person name="Kuo R."/>
            <person name="Labutti K."/>
            <person name="Lipzen A."/>
            <person name="Makela M.R."/>
            <person name="Sandor L."/>
            <person name="Spatafora J.W."/>
            <person name="Grigoriev I.V."/>
            <person name="Hibbett D.S."/>
        </authorList>
    </citation>
    <scope>NUCLEOTIDE SEQUENCE [LARGE SCALE GENOMIC DNA]</scope>
    <source>
        <strain evidence="2 3">3A-2</strain>
    </source>
</reference>
<dbReference type="OrthoDB" id="1681765at2759"/>
<dbReference type="AlphaFoldDB" id="A0A8E2DIE9"/>
<dbReference type="PANTHER" id="PTHR22930:SF259">
    <property type="entry name" value="OS08G0106900 PROTEIN"/>
    <property type="match status" value="1"/>
</dbReference>
<gene>
    <name evidence="2" type="ORF">OBBRIDRAFT_710498</name>
</gene>
<evidence type="ECO:0000259" key="1">
    <source>
        <dbReference type="Pfam" id="PF26138"/>
    </source>
</evidence>
<dbReference type="PANTHER" id="PTHR22930">
    <property type="match status" value="1"/>
</dbReference>
<feature type="domain" description="DUF8040" evidence="1">
    <location>
        <begin position="4"/>
        <end position="34"/>
    </location>
</feature>
<accession>A0A8E2DIE9</accession>
<evidence type="ECO:0000313" key="3">
    <source>
        <dbReference type="Proteomes" id="UP000250043"/>
    </source>
</evidence>
<keyword evidence="3" id="KW-1185">Reference proteome</keyword>
<dbReference type="InterPro" id="IPR058353">
    <property type="entry name" value="DUF8040"/>
</dbReference>
<dbReference type="InterPro" id="IPR045249">
    <property type="entry name" value="HARBI1-like"/>
</dbReference>